<organism evidence="2 3">
    <name type="scientific">Novosphingobium fuchskuhlense</name>
    <dbReference type="NCBI Taxonomy" id="1117702"/>
    <lineage>
        <taxon>Bacteria</taxon>
        <taxon>Pseudomonadati</taxon>
        <taxon>Pseudomonadota</taxon>
        <taxon>Alphaproteobacteria</taxon>
        <taxon>Sphingomonadales</taxon>
        <taxon>Sphingomonadaceae</taxon>
        <taxon>Novosphingobium</taxon>
    </lineage>
</organism>
<protein>
    <submittedName>
        <fullName evidence="2">Uncharacterized protein</fullName>
    </submittedName>
</protein>
<dbReference type="STRING" id="1117702.AQZ52_11030"/>
<accession>A0A117UUP5</accession>
<dbReference type="Proteomes" id="UP000058012">
    <property type="component" value="Unassembled WGS sequence"/>
</dbReference>
<evidence type="ECO:0000256" key="1">
    <source>
        <dbReference type="SAM" id="MobiDB-lite"/>
    </source>
</evidence>
<feature type="compositionally biased region" description="Basic and acidic residues" evidence="1">
    <location>
        <begin position="23"/>
        <end position="34"/>
    </location>
</feature>
<dbReference type="EMBL" id="LLZS01000007">
    <property type="protein sequence ID" value="KUR71196.1"/>
    <property type="molecule type" value="Genomic_DNA"/>
</dbReference>
<dbReference type="OrthoDB" id="7363788at2"/>
<reference evidence="2 3" key="1">
    <citation type="submission" date="2015-10" db="EMBL/GenBank/DDBJ databases">
        <title>Draft genome sequence of Novosphingobium fuchskuhlense DSM 25065 isolated from a surface water sample of the southwest basin of Lake Grosse Fuchskuhle.</title>
        <authorList>
            <person name="Ruckert C."/>
            <person name="Winkler A."/>
            <person name="Glaeser J."/>
            <person name="Grossart H.-P."/>
            <person name="Kalinowski J."/>
            <person name="Glaeser S."/>
        </authorList>
    </citation>
    <scope>NUCLEOTIDE SEQUENCE [LARGE SCALE GENOMIC DNA]</scope>
    <source>
        <strain evidence="2 3">FNE08-7</strain>
    </source>
</reference>
<sequence length="170" mass="18799">MGKRRAAISTTSDGATLDPFVPRAEENEMPKENYDSDTGEIIEDRAADGGRRYPSVTTLTDLIAMLNDGAFNQDCADKLQEFSADMEELGVDTGKKVKGKITLTIDVEREHDGVYFFTPQVTLKLPPEKVSRTIGWVTDDNRFTPNKPGQGNLFGTIREITAEPRTVRSA</sequence>
<keyword evidence="3" id="KW-1185">Reference proteome</keyword>
<proteinExistence type="predicted"/>
<name>A0A117UUP5_9SPHN</name>
<dbReference type="AlphaFoldDB" id="A0A117UUP5"/>
<gene>
    <name evidence="2" type="ORF">AQZ52_11030</name>
</gene>
<evidence type="ECO:0000313" key="2">
    <source>
        <dbReference type="EMBL" id="KUR71196.1"/>
    </source>
</evidence>
<feature type="region of interest" description="Disordered" evidence="1">
    <location>
        <begin position="1"/>
        <end position="40"/>
    </location>
</feature>
<comment type="caution">
    <text evidence="2">The sequence shown here is derived from an EMBL/GenBank/DDBJ whole genome shotgun (WGS) entry which is preliminary data.</text>
</comment>
<evidence type="ECO:0000313" key="3">
    <source>
        <dbReference type="Proteomes" id="UP000058012"/>
    </source>
</evidence>
<dbReference type="RefSeq" id="WP_067910449.1">
    <property type="nucleotide sequence ID" value="NZ_KQ954245.1"/>
</dbReference>